<keyword evidence="1" id="KW-0812">Transmembrane</keyword>
<gene>
    <name evidence="2" type="ORF">F8388_020638</name>
</gene>
<dbReference type="AlphaFoldDB" id="A0A7J6F2I3"/>
<comment type="caution">
    <text evidence="2">The sequence shown here is derived from an EMBL/GenBank/DDBJ whole genome shotgun (WGS) entry which is preliminary data.</text>
</comment>
<accession>A0A7J6F2I3</accession>
<keyword evidence="1" id="KW-1133">Transmembrane helix</keyword>
<name>A0A7J6F2I3_CANSA</name>
<evidence type="ECO:0000313" key="3">
    <source>
        <dbReference type="Proteomes" id="UP000525078"/>
    </source>
</evidence>
<reference evidence="2 3" key="1">
    <citation type="journal article" date="2020" name="bioRxiv">
        <title>Sequence and annotation of 42 cannabis genomes reveals extensive copy number variation in cannabinoid synthesis and pathogen resistance genes.</title>
        <authorList>
            <person name="Mckernan K.J."/>
            <person name="Helbert Y."/>
            <person name="Kane L.T."/>
            <person name="Ebling H."/>
            <person name="Zhang L."/>
            <person name="Liu B."/>
            <person name="Eaton Z."/>
            <person name="Mclaughlin S."/>
            <person name="Kingan S."/>
            <person name="Baybayan P."/>
            <person name="Concepcion G."/>
            <person name="Jordan M."/>
            <person name="Riva A."/>
            <person name="Barbazuk W."/>
            <person name="Harkins T."/>
        </authorList>
    </citation>
    <scope>NUCLEOTIDE SEQUENCE [LARGE SCALE GENOMIC DNA]</scope>
    <source>
        <strain evidence="3">cv. Jamaican Lion 4</strain>
        <tissue evidence="2">Leaf</tissue>
    </source>
</reference>
<dbReference type="EMBL" id="JAATIP010000163">
    <property type="protein sequence ID" value="KAF4364924.1"/>
    <property type="molecule type" value="Genomic_DNA"/>
</dbReference>
<evidence type="ECO:0000313" key="2">
    <source>
        <dbReference type="EMBL" id="KAF4364924.1"/>
    </source>
</evidence>
<proteinExistence type="predicted"/>
<protein>
    <submittedName>
        <fullName evidence="2">Uncharacterized protein</fullName>
    </submittedName>
</protein>
<evidence type="ECO:0000256" key="1">
    <source>
        <dbReference type="SAM" id="Phobius"/>
    </source>
</evidence>
<feature type="transmembrane region" description="Helical" evidence="1">
    <location>
        <begin position="29"/>
        <end position="51"/>
    </location>
</feature>
<keyword evidence="1" id="KW-0472">Membrane</keyword>
<sequence length="94" mass="10836">MENICHKLNYNVNEFVEAMPFVLTLTGSWIMFGLSQYVVTRCLIVPYWNLAKEKRNLALTRSTIVTETYKTIQVSESEIDSSTKTLPNDTIERS</sequence>
<dbReference type="Proteomes" id="UP000525078">
    <property type="component" value="Unassembled WGS sequence"/>
</dbReference>
<organism evidence="2 3">
    <name type="scientific">Cannabis sativa</name>
    <name type="common">Hemp</name>
    <name type="synonym">Marijuana</name>
    <dbReference type="NCBI Taxonomy" id="3483"/>
    <lineage>
        <taxon>Eukaryota</taxon>
        <taxon>Viridiplantae</taxon>
        <taxon>Streptophyta</taxon>
        <taxon>Embryophyta</taxon>
        <taxon>Tracheophyta</taxon>
        <taxon>Spermatophyta</taxon>
        <taxon>Magnoliopsida</taxon>
        <taxon>eudicotyledons</taxon>
        <taxon>Gunneridae</taxon>
        <taxon>Pentapetalae</taxon>
        <taxon>rosids</taxon>
        <taxon>fabids</taxon>
        <taxon>Rosales</taxon>
        <taxon>Cannabaceae</taxon>
        <taxon>Cannabis</taxon>
    </lineage>
</organism>